<feature type="active site" evidence="6">
    <location>
        <position position="290"/>
    </location>
</feature>
<keyword evidence="2" id="KW-0645">Protease</keyword>
<evidence type="ECO:0000256" key="3">
    <source>
        <dbReference type="ARBA" id="ARBA00022750"/>
    </source>
</evidence>
<dbReference type="InterPro" id="IPR021109">
    <property type="entry name" value="Peptidase_aspartic_dom_sf"/>
</dbReference>
<dbReference type="Pfam" id="PF14543">
    <property type="entry name" value="TAXi_N"/>
    <property type="match status" value="1"/>
</dbReference>
<evidence type="ECO:0000256" key="5">
    <source>
        <dbReference type="ARBA" id="ARBA00023180"/>
    </source>
</evidence>
<dbReference type="InterPro" id="IPR032861">
    <property type="entry name" value="TAXi_N"/>
</dbReference>
<dbReference type="InterPro" id="IPR001461">
    <property type="entry name" value="Aspartic_peptidase_A1"/>
</dbReference>
<dbReference type="InterPro" id="IPR034161">
    <property type="entry name" value="Pepsin-like_plant"/>
</dbReference>
<evidence type="ECO:0000256" key="4">
    <source>
        <dbReference type="ARBA" id="ARBA00022801"/>
    </source>
</evidence>
<dbReference type="PROSITE" id="PS51767">
    <property type="entry name" value="PEPTIDASE_A1"/>
    <property type="match status" value="1"/>
</dbReference>
<keyword evidence="4" id="KW-0378">Hydrolase</keyword>
<dbReference type="PANTHER" id="PTHR47965">
    <property type="entry name" value="ASPARTYL PROTEASE-RELATED"/>
    <property type="match status" value="1"/>
</dbReference>
<dbReference type="EMBL" id="LR721783">
    <property type="protein sequence ID" value="VVW33437.1"/>
    <property type="molecule type" value="Genomic_DNA"/>
</dbReference>
<dbReference type="SUPFAM" id="SSF50630">
    <property type="entry name" value="Acid proteases"/>
    <property type="match status" value="1"/>
</dbReference>
<dbReference type="CDD" id="cd05476">
    <property type="entry name" value="pepsin_A_like_plant"/>
    <property type="match status" value="1"/>
</dbReference>
<comment type="similarity">
    <text evidence="1">Belongs to the peptidase A1 family.</text>
</comment>
<proteinExistence type="inferred from homology"/>
<organism evidence="9">
    <name type="scientific">Nymphaea colorata</name>
    <name type="common">pocket water lily</name>
    <dbReference type="NCBI Taxonomy" id="210225"/>
    <lineage>
        <taxon>Eukaryota</taxon>
        <taxon>Viridiplantae</taxon>
        <taxon>Streptophyta</taxon>
        <taxon>Embryophyta</taxon>
        <taxon>Tracheophyta</taxon>
        <taxon>Spermatophyta</taxon>
        <taxon>Magnoliopsida</taxon>
        <taxon>Nymphaeales</taxon>
        <taxon>Nymphaeaceae</taxon>
        <taxon>Nymphaea</taxon>
    </lineage>
</organism>
<dbReference type="OMA" id="WMEFDLQ"/>
<evidence type="ECO:0000259" key="8">
    <source>
        <dbReference type="PROSITE" id="PS51767"/>
    </source>
</evidence>
<dbReference type="GO" id="GO:0004190">
    <property type="term" value="F:aspartic-type endopeptidase activity"/>
    <property type="evidence" value="ECO:0007669"/>
    <property type="project" value="UniProtKB-KW"/>
</dbReference>
<dbReference type="FunFam" id="2.40.70.10:FF:000073">
    <property type="entry name" value="Aspartic proteinase PCS1"/>
    <property type="match status" value="1"/>
</dbReference>
<keyword evidence="5" id="KW-0325">Glycoprotein</keyword>
<protein>
    <recommendedName>
        <fullName evidence="8">Peptidase A1 domain-containing protein</fullName>
    </recommendedName>
</protein>
<keyword evidence="3" id="KW-0064">Aspartyl protease</keyword>
<evidence type="ECO:0000256" key="7">
    <source>
        <dbReference type="SAM" id="SignalP"/>
    </source>
</evidence>
<reference evidence="9" key="1">
    <citation type="submission" date="2019-09" db="EMBL/GenBank/DDBJ databases">
        <authorList>
            <person name="Zhang L."/>
        </authorList>
    </citation>
    <scope>NUCLEOTIDE SEQUENCE</scope>
</reference>
<sequence length="432" mass="46936">MTIFTLHRISPWSFFLLLCLLFPTSEPSTTPKPIFLPLQTMKIPSINLPKPPSKLQFSYNYSLVVPLKVGTPPQEIAMVVDTGSELSYLECLPSQSKLTIFNPNASSSYYAVPCDSDTCKNKSRDLPSPTTCDSNKLCHFAQTYADGSTCEGNVATDTVSLGGLAVPNLVFGCATTSHSSTKGDGRTTTGLMGMNRGSLSFISQMGFGRFSYCISDRTSSGVLVIGDSDPVFVRALNYTPLVGISLPLPYFDRVAYSVQLIGIRVAMKVLPLPKSAFVPDHTGAGQTMVDSGTQFTVLLGPVYTALKNEYLQQTKGLLKVYEDPSYVFQGAFDLCYRSEDGAIPSLPPVVLMFTGAEMVISGERLLYRVPELAGVSCFTFGNSDLVPVEAFIIGHHHQQNMWVEYDLERSRLGFGPARCDLAGQRLAQGLGV</sequence>
<dbReference type="Gramene" id="NC5G0049760.1">
    <property type="protein sequence ID" value="NC5G0049760.1:cds"/>
    <property type="gene ID" value="NC5G0049760"/>
</dbReference>
<feature type="signal peptide" evidence="7">
    <location>
        <begin position="1"/>
        <end position="27"/>
    </location>
</feature>
<evidence type="ECO:0000256" key="6">
    <source>
        <dbReference type="PIRSR" id="PIRSR601461-1"/>
    </source>
</evidence>
<dbReference type="AlphaFoldDB" id="A0A5K1D115"/>
<evidence type="ECO:0000256" key="1">
    <source>
        <dbReference type="ARBA" id="ARBA00007447"/>
    </source>
</evidence>
<feature type="domain" description="Peptidase A1" evidence="8">
    <location>
        <begin position="63"/>
        <end position="415"/>
    </location>
</feature>
<accession>A0A5K1D115</accession>
<dbReference type="PANTHER" id="PTHR47965:SF77">
    <property type="entry name" value="ASPARTIC PROTEINASE PCS1"/>
    <property type="match status" value="1"/>
</dbReference>
<dbReference type="InterPro" id="IPR032799">
    <property type="entry name" value="TAXi_C"/>
</dbReference>
<gene>
    <name evidence="9" type="ORF">NYM_LOCUS19013</name>
</gene>
<feature type="chain" id="PRO_5023814275" description="Peptidase A1 domain-containing protein" evidence="7">
    <location>
        <begin position="28"/>
        <end position="432"/>
    </location>
</feature>
<evidence type="ECO:0000256" key="2">
    <source>
        <dbReference type="ARBA" id="ARBA00022670"/>
    </source>
</evidence>
<feature type="active site" evidence="6">
    <location>
        <position position="81"/>
    </location>
</feature>
<dbReference type="OrthoDB" id="2747330at2759"/>
<keyword evidence="7" id="KW-0732">Signal</keyword>
<name>A0A5K1D115_9MAGN</name>
<evidence type="ECO:0000313" key="9">
    <source>
        <dbReference type="EMBL" id="VVW33437.1"/>
    </source>
</evidence>
<dbReference type="Gene3D" id="2.40.70.10">
    <property type="entry name" value="Acid Proteases"/>
    <property type="match status" value="2"/>
</dbReference>
<dbReference type="GO" id="GO:0006508">
    <property type="term" value="P:proteolysis"/>
    <property type="evidence" value="ECO:0007669"/>
    <property type="project" value="UniProtKB-KW"/>
</dbReference>
<dbReference type="InterPro" id="IPR033121">
    <property type="entry name" value="PEPTIDASE_A1"/>
</dbReference>
<dbReference type="Pfam" id="PF14541">
    <property type="entry name" value="TAXi_C"/>
    <property type="match status" value="1"/>
</dbReference>